<dbReference type="InterPro" id="IPR000888">
    <property type="entry name" value="RmlC-like"/>
</dbReference>
<evidence type="ECO:0000313" key="6">
    <source>
        <dbReference type="EMBL" id="UVI40858.1"/>
    </source>
</evidence>
<dbReference type="Proteomes" id="UP001065265">
    <property type="component" value="Plasmid unnamed"/>
</dbReference>
<proteinExistence type="inferred from homology"/>
<comment type="function">
    <text evidence="2 5">Catalyzes the epimerization of the C3' and C5'positions of dTDP-6-deoxy-D-xylo-4-hexulose, forming dTDP-6-deoxy-L-lyxo-4-hexulose.</text>
</comment>
<dbReference type="InterPro" id="IPR011051">
    <property type="entry name" value="RmlC_Cupin_sf"/>
</dbReference>
<comment type="pathway">
    <text evidence="5">Carbohydrate biosynthesis; dTDP-L-rhamnose biosynthesis.</text>
</comment>
<gene>
    <name evidence="6" type="primary">rfbC</name>
    <name evidence="6" type="ORF">L1F33_14465</name>
</gene>
<name>A0ABY5T256_9SPHN</name>
<evidence type="ECO:0000313" key="7">
    <source>
        <dbReference type="Proteomes" id="UP001065265"/>
    </source>
</evidence>
<dbReference type="NCBIfam" id="TIGR01221">
    <property type="entry name" value="rmlC"/>
    <property type="match status" value="1"/>
</dbReference>
<dbReference type="EC" id="5.1.3.13" evidence="3 5"/>
<evidence type="ECO:0000256" key="1">
    <source>
        <dbReference type="ARBA" id="ARBA00001298"/>
    </source>
</evidence>
<comment type="similarity">
    <text evidence="5">Belongs to the dTDP-4-dehydrorhamnose 3,5-epimerase family.</text>
</comment>
<dbReference type="InterPro" id="IPR014710">
    <property type="entry name" value="RmlC-like_jellyroll"/>
</dbReference>
<comment type="subunit">
    <text evidence="5">Homodimer.</text>
</comment>
<dbReference type="Pfam" id="PF00908">
    <property type="entry name" value="dTDP_sugar_isom"/>
    <property type="match status" value="1"/>
</dbReference>
<dbReference type="PANTHER" id="PTHR21047:SF2">
    <property type="entry name" value="THYMIDINE DIPHOSPHO-4-KETO-RHAMNOSE 3,5-EPIMERASE"/>
    <property type="match status" value="1"/>
</dbReference>
<organism evidence="6 7">
    <name type="scientific">Qipengyuania spongiae</name>
    <dbReference type="NCBI Taxonomy" id="2909673"/>
    <lineage>
        <taxon>Bacteria</taxon>
        <taxon>Pseudomonadati</taxon>
        <taxon>Pseudomonadota</taxon>
        <taxon>Alphaproteobacteria</taxon>
        <taxon>Sphingomonadales</taxon>
        <taxon>Erythrobacteraceae</taxon>
        <taxon>Qipengyuania</taxon>
    </lineage>
</organism>
<evidence type="ECO:0000256" key="5">
    <source>
        <dbReference type="RuleBase" id="RU364069"/>
    </source>
</evidence>
<geneLocation type="plasmid" evidence="6 7">
    <name>unnamed</name>
</geneLocation>
<accession>A0ABY5T256</accession>
<reference evidence="6" key="1">
    <citation type="submission" date="2022-02" db="EMBL/GenBank/DDBJ databases">
        <title>Qipengyuania spongiae sp. nov., isolated from marine sponge.</title>
        <authorList>
            <person name="Li Z."/>
            <person name="Zhang M."/>
        </authorList>
    </citation>
    <scope>NUCLEOTIDE SEQUENCE</scope>
    <source>
        <strain evidence="6">PHS-Z21</strain>
        <plasmid evidence="6">unnamed</plasmid>
    </source>
</reference>
<sequence length="187" mass="20184">MEFCDFGIAGAFVIRPRVLADARGSFVKTFHAPDFAKHGLRTDWQEEFYSVSRRGVIRGLHFQTPPAAHAKLVTCLAGEVIDVAVDLRRGSPTEGQVCSVTLNEQDGLVLYLPGGIAHGFQSLSETSTMLYKVTSAHAPQSDAGIAFDSISFAWPVADPIVSDRDRGHPTLADFASPFTFDAAEPSS</sequence>
<keyword evidence="6" id="KW-0614">Plasmid</keyword>
<dbReference type="CDD" id="cd00438">
    <property type="entry name" value="cupin_RmlC"/>
    <property type="match status" value="1"/>
</dbReference>
<dbReference type="GO" id="GO:0008830">
    <property type="term" value="F:dTDP-4-dehydrorhamnose 3,5-epimerase activity"/>
    <property type="evidence" value="ECO:0007669"/>
    <property type="project" value="UniProtKB-EC"/>
</dbReference>
<dbReference type="PANTHER" id="PTHR21047">
    <property type="entry name" value="DTDP-6-DEOXY-D-GLUCOSE-3,5 EPIMERASE"/>
    <property type="match status" value="1"/>
</dbReference>
<dbReference type="SUPFAM" id="SSF51182">
    <property type="entry name" value="RmlC-like cupins"/>
    <property type="match status" value="1"/>
</dbReference>
<evidence type="ECO:0000256" key="4">
    <source>
        <dbReference type="ARBA" id="ARBA00019595"/>
    </source>
</evidence>
<keyword evidence="5 6" id="KW-0413">Isomerase</keyword>
<evidence type="ECO:0000256" key="2">
    <source>
        <dbReference type="ARBA" id="ARBA00001997"/>
    </source>
</evidence>
<comment type="catalytic activity">
    <reaction evidence="1 5">
        <text>dTDP-4-dehydro-6-deoxy-alpha-D-glucose = dTDP-4-dehydro-beta-L-rhamnose</text>
        <dbReference type="Rhea" id="RHEA:16969"/>
        <dbReference type="ChEBI" id="CHEBI:57649"/>
        <dbReference type="ChEBI" id="CHEBI:62830"/>
        <dbReference type="EC" id="5.1.3.13"/>
    </reaction>
</comment>
<dbReference type="RefSeq" id="WP_265561569.1">
    <property type="nucleotide sequence ID" value="NZ_CP092472.1"/>
</dbReference>
<keyword evidence="7" id="KW-1185">Reference proteome</keyword>
<dbReference type="EMBL" id="CP092472">
    <property type="protein sequence ID" value="UVI40858.1"/>
    <property type="molecule type" value="Genomic_DNA"/>
</dbReference>
<evidence type="ECO:0000256" key="3">
    <source>
        <dbReference type="ARBA" id="ARBA00012098"/>
    </source>
</evidence>
<protein>
    <recommendedName>
        <fullName evidence="4 5">dTDP-4-dehydrorhamnose 3,5-epimerase</fullName>
        <ecNumber evidence="3 5">5.1.3.13</ecNumber>
    </recommendedName>
    <alternativeName>
        <fullName evidence="5">Thymidine diphospho-4-keto-rhamnose 3,5-epimerase</fullName>
    </alternativeName>
</protein>
<dbReference type="Gene3D" id="2.60.120.10">
    <property type="entry name" value="Jelly Rolls"/>
    <property type="match status" value="1"/>
</dbReference>